<dbReference type="Pfam" id="PF01280">
    <property type="entry name" value="Ribosomal_L19e"/>
    <property type="match status" value="1"/>
</dbReference>
<evidence type="ECO:0000256" key="1">
    <source>
        <dbReference type="ARBA" id="ARBA00011082"/>
    </source>
</evidence>
<comment type="similarity">
    <text evidence="1">Belongs to the eukaryotic ribosomal protein eL19 family.</text>
</comment>
<dbReference type="AlphaFoldDB" id="A0A0F9PB55"/>
<evidence type="ECO:0000256" key="2">
    <source>
        <dbReference type="ARBA" id="ARBA00022980"/>
    </source>
</evidence>
<dbReference type="PANTHER" id="PTHR10722">
    <property type="entry name" value="60S RIBOSOMAL PROTEIN L19"/>
    <property type="match status" value="1"/>
</dbReference>
<evidence type="ECO:0000313" key="6">
    <source>
        <dbReference type="EMBL" id="KKN27324.1"/>
    </source>
</evidence>
<dbReference type="EMBL" id="LAZR01002647">
    <property type="protein sequence ID" value="KKN27324.1"/>
    <property type="molecule type" value="Genomic_DNA"/>
</dbReference>
<organism evidence="6">
    <name type="scientific">marine sediment metagenome</name>
    <dbReference type="NCBI Taxonomy" id="412755"/>
    <lineage>
        <taxon>unclassified sequences</taxon>
        <taxon>metagenomes</taxon>
        <taxon>ecological metagenomes</taxon>
    </lineage>
</organism>
<keyword evidence="3" id="KW-0687">Ribonucleoprotein</keyword>
<dbReference type="SUPFAM" id="SSF48140">
    <property type="entry name" value="Ribosomal protein L19 (L19e)"/>
    <property type="match status" value="1"/>
</dbReference>
<evidence type="ECO:0000256" key="4">
    <source>
        <dbReference type="SAM" id="MobiDB-lite"/>
    </source>
</evidence>
<dbReference type="InterPro" id="IPR035970">
    <property type="entry name" value="60S_ribosomal_eL19_sf"/>
</dbReference>
<proteinExistence type="inferred from homology"/>
<dbReference type="HAMAP" id="MF_01475">
    <property type="entry name" value="Ribosomal_eL19"/>
    <property type="match status" value="1"/>
</dbReference>
<dbReference type="Pfam" id="PF25476">
    <property type="entry name" value="Ribosomal_L19e_C"/>
    <property type="match status" value="1"/>
</dbReference>
<reference evidence="6" key="1">
    <citation type="journal article" date="2015" name="Nature">
        <title>Complex archaea that bridge the gap between prokaryotes and eukaryotes.</title>
        <authorList>
            <person name="Spang A."/>
            <person name="Saw J.H."/>
            <person name="Jorgensen S.L."/>
            <person name="Zaremba-Niedzwiedzka K."/>
            <person name="Martijn J."/>
            <person name="Lind A.E."/>
            <person name="van Eijk R."/>
            <person name="Schleper C."/>
            <person name="Guy L."/>
            <person name="Ettema T.J."/>
        </authorList>
    </citation>
    <scope>NUCLEOTIDE SEQUENCE</scope>
</reference>
<keyword evidence="2" id="KW-0689">Ribosomal protein</keyword>
<dbReference type="GO" id="GO:0022625">
    <property type="term" value="C:cytosolic large ribosomal subunit"/>
    <property type="evidence" value="ECO:0007669"/>
    <property type="project" value="InterPro"/>
</dbReference>
<dbReference type="Gene3D" id="1.10.1200.240">
    <property type="match status" value="1"/>
</dbReference>
<dbReference type="GO" id="GO:0003723">
    <property type="term" value="F:RNA binding"/>
    <property type="evidence" value="ECO:0007669"/>
    <property type="project" value="InterPro"/>
</dbReference>
<dbReference type="Gene3D" id="1.10.1650.10">
    <property type="match status" value="1"/>
</dbReference>
<dbReference type="InterPro" id="IPR057260">
    <property type="entry name" value="Ribosomal_L19e_C"/>
</dbReference>
<sequence>MNLKPQKRMAADILKCGENRVYFDPYLEEDISLAITREDIRNLIKQGAIKKKYKKGISKYRKNLQHERKKKGRGRGLGKRKGTKYARTPKKRAWIRRIRPLRRELKKLRDRKLITTANYRKLYRNAKGGMFTSVAQLNRYIKEKELIKRGKGR</sequence>
<dbReference type="FunFam" id="1.10.1650.10:FF:000001">
    <property type="entry name" value="Ribosomal protein L19"/>
    <property type="match status" value="1"/>
</dbReference>
<evidence type="ECO:0000256" key="3">
    <source>
        <dbReference type="ARBA" id="ARBA00023274"/>
    </source>
</evidence>
<feature type="region of interest" description="Disordered" evidence="4">
    <location>
        <begin position="62"/>
        <end position="89"/>
    </location>
</feature>
<dbReference type="NCBIfam" id="NF006343">
    <property type="entry name" value="PRK08570.1"/>
    <property type="match status" value="1"/>
</dbReference>
<protein>
    <recommendedName>
        <fullName evidence="5">Large ribosomal subunit protein eL19 domain-containing protein</fullName>
    </recommendedName>
</protein>
<accession>A0A0F9PB55</accession>
<evidence type="ECO:0000259" key="5">
    <source>
        <dbReference type="SMART" id="SM01416"/>
    </source>
</evidence>
<dbReference type="InterPro" id="IPR015972">
    <property type="entry name" value="Ribosomal_eL19_dom1"/>
</dbReference>
<feature type="domain" description="Large ribosomal subunit protein eL19" evidence="5">
    <location>
        <begin position="2"/>
        <end position="145"/>
    </location>
</feature>
<dbReference type="SMART" id="SM01416">
    <property type="entry name" value="Ribosomal_L19e"/>
    <property type="match status" value="1"/>
</dbReference>
<gene>
    <name evidence="6" type="ORF">LCGC14_0865800</name>
</gene>
<dbReference type="InterPro" id="IPR039547">
    <property type="entry name" value="Ribosomal_eL19"/>
</dbReference>
<dbReference type="InterPro" id="IPR000196">
    <property type="entry name" value="Ribosomal_eL19_dom"/>
</dbReference>
<comment type="caution">
    <text evidence="6">The sequence shown here is derived from an EMBL/GenBank/DDBJ whole genome shotgun (WGS) entry which is preliminary data.</text>
</comment>
<dbReference type="InterPro" id="IPR057259">
    <property type="entry name" value="Ribosomal_L19e"/>
</dbReference>
<dbReference type="GO" id="GO:0006412">
    <property type="term" value="P:translation"/>
    <property type="evidence" value="ECO:0007669"/>
    <property type="project" value="InterPro"/>
</dbReference>
<name>A0A0F9PB55_9ZZZZ</name>
<dbReference type="GO" id="GO:0003735">
    <property type="term" value="F:structural constituent of ribosome"/>
    <property type="evidence" value="ECO:0007669"/>
    <property type="project" value="InterPro"/>
</dbReference>
<dbReference type="CDD" id="cd00481">
    <property type="entry name" value="Ribosomal_L19e"/>
    <property type="match status" value="1"/>
</dbReference>